<evidence type="ECO:0000313" key="3">
    <source>
        <dbReference type="EMBL" id="SSW92029.1"/>
    </source>
</evidence>
<evidence type="ECO:0000313" key="5">
    <source>
        <dbReference type="Proteomes" id="UP000256343"/>
    </source>
</evidence>
<dbReference type="Proteomes" id="UP000256343">
    <property type="component" value="Unassembled WGS sequence"/>
</dbReference>
<feature type="compositionally biased region" description="Basic and acidic residues" evidence="1">
    <location>
        <begin position="50"/>
        <end position="62"/>
    </location>
</feature>
<dbReference type="EMBL" id="QRDT01000016">
    <property type="protein sequence ID" value="RED30496.1"/>
    <property type="molecule type" value="Genomic_DNA"/>
</dbReference>
<dbReference type="OrthoDB" id="8141266at2"/>
<dbReference type="AlphaFoldDB" id="A0A336JV33"/>
<proteinExistence type="predicted"/>
<sequence>MSEATLILPNMRGGCATADGKVHTLFRINSRVRREMAKPAAMTSSPPAANDDHPSDDHAREG</sequence>
<feature type="region of interest" description="Disordered" evidence="1">
    <location>
        <begin position="35"/>
        <end position="62"/>
    </location>
</feature>
<accession>A0A336JV33</accession>
<dbReference type="RefSeq" id="WP_114359068.1">
    <property type="nucleotide sequence ID" value="NZ_QRDT01000016.1"/>
</dbReference>
<keyword evidence="5" id="KW-1185">Reference proteome</keyword>
<evidence type="ECO:0000313" key="2">
    <source>
        <dbReference type="EMBL" id="RED30496.1"/>
    </source>
</evidence>
<evidence type="ECO:0000313" key="4">
    <source>
        <dbReference type="Proteomes" id="UP000252631"/>
    </source>
</evidence>
<reference evidence="2 5" key="2">
    <citation type="submission" date="2018-07" db="EMBL/GenBank/DDBJ databases">
        <title>Genomic Encyclopedia of Archaeal and Bacterial Type Strains, Phase II (KMG-II): from individual species to whole genera.</title>
        <authorList>
            <person name="Goeker M."/>
        </authorList>
    </citation>
    <scope>NUCLEOTIDE SEQUENCE [LARGE SCALE GENOMIC DNA]</scope>
    <source>
        <strain evidence="2 5">JA575</strain>
    </source>
</reference>
<dbReference type="EMBL" id="UFQQ01000016">
    <property type="protein sequence ID" value="SSW92029.1"/>
    <property type="molecule type" value="Genomic_DNA"/>
</dbReference>
<protein>
    <submittedName>
        <fullName evidence="3">Uncharacterized protein</fullName>
    </submittedName>
</protein>
<evidence type="ECO:0000256" key="1">
    <source>
        <dbReference type="SAM" id="MobiDB-lite"/>
    </source>
</evidence>
<name>A0A336JV33_9BRAD</name>
<organism evidence="3 4">
    <name type="scientific">Rhodopseudomonas pentothenatexigens</name>
    <dbReference type="NCBI Taxonomy" id="999699"/>
    <lineage>
        <taxon>Bacteria</taxon>
        <taxon>Pseudomonadati</taxon>
        <taxon>Pseudomonadota</taxon>
        <taxon>Alphaproteobacteria</taxon>
        <taxon>Hyphomicrobiales</taxon>
        <taxon>Nitrobacteraceae</taxon>
        <taxon>Rhodopseudomonas</taxon>
    </lineage>
</organism>
<reference evidence="3 4" key="1">
    <citation type="submission" date="2017-08" db="EMBL/GenBank/DDBJ databases">
        <authorList>
            <person name="de Groot N.N."/>
        </authorList>
    </citation>
    <scope>NUCLEOTIDE SEQUENCE [LARGE SCALE GENOMIC DNA]</scope>
    <source>
        <strain evidence="3 4">JA575</strain>
    </source>
</reference>
<dbReference type="Proteomes" id="UP000252631">
    <property type="component" value="Unassembled WGS sequence"/>
</dbReference>
<gene>
    <name evidence="2" type="ORF">BJ125_1164</name>
    <name evidence="3" type="ORF">SAMN05892882_1164</name>
</gene>